<dbReference type="Proteomes" id="UP000324222">
    <property type="component" value="Unassembled WGS sequence"/>
</dbReference>
<protein>
    <submittedName>
        <fullName evidence="1">Uncharacterized protein</fullName>
    </submittedName>
</protein>
<keyword evidence="2" id="KW-1185">Reference proteome</keyword>
<evidence type="ECO:0000313" key="2">
    <source>
        <dbReference type="Proteomes" id="UP000324222"/>
    </source>
</evidence>
<organism evidence="1 2">
    <name type="scientific">Portunus trituberculatus</name>
    <name type="common">Swimming crab</name>
    <name type="synonym">Neptunus trituberculatus</name>
    <dbReference type="NCBI Taxonomy" id="210409"/>
    <lineage>
        <taxon>Eukaryota</taxon>
        <taxon>Metazoa</taxon>
        <taxon>Ecdysozoa</taxon>
        <taxon>Arthropoda</taxon>
        <taxon>Crustacea</taxon>
        <taxon>Multicrustacea</taxon>
        <taxon>Malacostraca</taxon>
        <taxon>Eumalacostraca</taxon>
        <taxon>Eucarida</taxon>
        <taxon>Decapoda</taxon>
        <taxon>Pleocyemata</taxon>
        <taxon>Brachyura</taxon>
        <taxon>Eubrachyura</taxon>
        <taxon>Portunoidea</taxon>
        <taxon>Portunidae</taxon>
        <taxon>Portuninae</taxon>
        <taxon>Portunus</taxon>
    </lineage>
</organism>
<name>A0A5B7F7Y1_PORTR</name>
<reference evidence="1 2" key="1">
    <citation type="submission" date="2019-05" db="EMBL/GenBank/DDBJ databases">
        <title>Another draft genome of Portunus trituberculatus and its Hox gene families provides insights of decapod evolution.</title>
        <authorList>
            <person name="Jeong J.-H."/>
            <person name="Song I."/>
            <person name="Kim S."/>
            <person name="Choi T."/>
            <person name="Kim D."/>
            <person name="Ryu S."/>
            <person name="Kim W."/>
        </authorList>
    </citation>
    <scope>NUCLEOTIDE SEQUENCE [LARGE SCALE GENOMIC DNA]</scope>
    <source>
        <tissue evidence="1">Muscle</tissue>
    </source>
</reference>
<evidence type="ECO:0000313" key="1">
    <source>
        <dbReference type="EMBL" id="MPC41339.1"/>
    </source>
</evidence>
<dbReference type="AlphaFoldDB" id="A0A5B7F7Y1"/>
<dbReference type="EMBL" id="VSRR010005016">
    <property type="protein sequence ID" value="MPC41339.1"/>
    <property type="molecule type" value="Genomic_DNA"/>
</dbReference>
<proteinExistence type="predicted"/>
<comment type="caution">
    <text evidence="1">The sequence shown here is derived from an EMBL/GenBank/DDBJ whole genome shotgun (WGS) entry which is preliminary data.</text>
</comment>
<accession>A0A5B7F7Y1</accession>
<sequence length="37" mass="4477">MSKKMRHSTEEINQDFYAPDNVFPVIVRLILDTQRKR</sequence>
<gene>
    <name evidence="1" type="ORF">E2C01_034927</name>
</gene>